<sequence length="68" mass="7368">DADRVIVVDEKRSIVDGDQIMAICALNLIKKGRLPNNTVVTTLMSNAGFDRAIEKAGGKVIRTNIGDR</sequence>
<dbReference type="InterPro" id="IPR005846">
    <property type="entry name" value="A-D-PHexomutase_a/b/a-III"/>
</dbReference>
<evidence type="ECO:0000259" key="3">
    <source>
        <dbReference type="Pfam" id="PF02880"/>
    </source>
</evidence>
<dbReference type="Gene3D" id="3.40.120.10">
    <property type="entry name" value="Alpha-D-Glucose-1,6-Bisphosphate, subunit A, domain 3"/>
    <property type="match status" value="2"/>
</dbReference>
<dbReference type="GO" id="GO:0005829">
    <property type="term" value="C:cytosol"/>
    <property type="evidence" value="ECO:0007669"/>
    <property type="project" value="TreeGrafter"/>
</dbReference>
<dbReference type="AlphaFoldDB" id="X1NKZ9"/>
<feature type="non-terminal residue" evidence="4">
    <location>
        <position position="68"/>
    </location>
</feature>
<name>X1NKZ9_9ZZZZ</name>
<gene>
    <name evidence="4" type="ORF">S06H3_25082</name>
</gene>
<dbReference type="GO" id="GO:0006048">
    <property type="term" value="P:UDP-N-acetylglucosamine biosynthetic process"/>
    <property type="evidence" value="ECO:0007669"/>
    <property type="project" value="TreeGrafter"/>
</dbReference>
<comment type="caution">
    <text evidence="4">The sequence shown here is derived from an EMBL/GenBank/DDBJ whole genome shotgun (WGS) entry which is preliminary data.</text>
</comment>
<feature type="domain" description="Alpha-D-phosphohexomutase alpha/beta/alpha" evidence="3">
    <location>
        <begin position="16"/>
        <end position="68"/>
    </location>
</feature>
<evidence type="ECO:0000256" key="1">
    <source>
        <dbReference type="ARBA" id="ARBA00001946"/>
    </source>
</evidence>
<protein>
    <recommendedName>
        <fullName evidence="3">Alpha-D-phosphohexomutase alpha/beta/alpha domain-containing protein</fullName>
    </recommendedName>
</protein>
<dbReference type="GO" id="GO:0009252">
    <property type="term" value="P:peptidoglycan biosynthetic process"/>
    <property type="evidence" value="ECO:0007669"/>
    <property type="project" value="TreeGrafter"/>
</dbReference>
<evidence type="ECO:0000313" key="4">
    <source>
        <dbReference type="EMBL" id="GAI30891.1"/>
    </source>
</evidence>
<dbReference type="GO" id="GO:0005975">
    <property type="term" value="P:carbohydrate metabolic process"/>
    <property type="evidence" value="ECO:0007669"/>
    <property type="project" value="InterPro"/>
</dbReference>
<dbReference type="InterPro" id="IPR050060">
    <property type="entry name" value="Phosphoglucosamine_mutase"/>
</dbReference>
<dbReference type="GO" id="GO:0004615">
    <property type="term" value="F:phosphomannomutase activity"/>
    <property type="evidence" value="ECO:0007669"/>
    <property type="project" value="TreeGrafter"/>
</dbReference>
<keyword evidence="2" id="KW-0597">Phosphoprotein</keyword>
<accession>X1NKZ9</accession>
<dbReference type="EMBL" id="BARV01014291">
    <property type="protein sequence ID" value="GAI30891.1"/>
    <property type="molecule type" value="Genomic_DNA"/>
</dbReference>
<reference evidence="4" key="1">
    <citation type="journal article" date="2014" name="Front. Microbiol.">
        <title>High frequency of phylogenetically diverse reductive dehalogenase-homologous genes in deep subseafloor sedimentary metagenomes.</title>
        <authorList>
            <person name="Kawai M."/>
            <person name="Futagami T."/>
            <person name="Toyoda A."/>
            <person name="Takaki Y."/>
            <person name="Nishi S."/>
            <person name="Hori S."/>
            <person name="Arai W."/>
            <person name="Tsubouchi T."/>
            <person name="Morono Y."/>
            <person name="Uchiyama I."/>
            <person name="Ito T."/>
            <person name="Fujiyama A."/>
            <person name="Inagaki F."/>
            <person name="Takami H."/>
        </authorList>
    </citation>
    <scope>NUCLEOTIDE SEQUENCE</scope>
    <source>
        <strain evidence="4">Expedition CK06-06</strain>
    </source>
</reference>
<dbReference type="PANTHER" id="PTHR42946">
    <property type="entry name" value="PHOSPHOHEXOSE MUTASE"/>
    <property type="match status" value="1"/>
</dbReference>
<dbReference type="SUPFAM" id="SSF53738">
    <property type="entry name" value="Phosphoglucomutase, first 3 domains"/>
    <property type="match status" value="1"/>
</dbReference>
<evidence type="ECO:0000256" key="2">
    <source>
        <dbReference type="ARBA" id="ARBA00022553"/>
    </source>
</evidence>
<feature type="non-terminal residue" evidence="4">
    <location>
        <position position="1"/>
    </location>
</feature>
<comment type="cofactor">
    <cofactor evidence="1">
        <name>Mg(2+)</name>
        <dbReference type="ChEBI" id="CHEBI:18420"/>
    </cofactor>
</comment>
<proteinExistence type="predicted"/>
<dbReference type="InterPro" id="IPR016055">
    <property type="entry name" value="A-D-PHexomutase_a/b/a-I/II/III"/>
</dbReference>
<dbReference type="Pfam" id="PF02880">
    <property type="entry name" value="PGM_PMM_III"/>
    <property type="match status" value="1"/>
</dbReference>
<dbReference type="PANTHER" id="PTHR42946:SF1">
    <property type="entry name" value="PHOSPHOGLUCOMUTASE (ALPHA-D-GLUCOSE-1,6-BISPHOSPHATE-DEPENDENT)"/>
    <property type="match status" value="1"/>
</dbReference>
<organism evidence="4">
    <name type="scientific">marine sediment metagenome</name>
    <dbReference type="NCBI Taxonomy" id="412755"/>
    <lineage>
        <taxon>unclassified sequences</taxon>
        <taxon>metagenomes</taxon>
        <taxon>ecological metagenomes</taxon>
    </lineage>
</organism>
<dbReference type="GO" id="GO:0008966">
    <property type="term" value="F:phosphoglucosamine mutase activity"/>
    <property type="evidence" value="ECO:0007669"/>
    <property type="project" value="TreeGrafter"/>
</dbReference>